<protein>
    <submittedName>
        <fullName evidence="1">Uncharacterized protein</fullName>
    </submittedName>
</protein>
<accession>Q82R09</accession>
<evidence type="ECO:0000313" key="2">
    <source>
        <dbReference type="Proteomes" id="UP000000428"/>
    </source>
</evidence>
<dbReference type="KEGG" id="sma:SAVERM_336"/>
<keyword evidence="2" id="KW-1185">Reference proteome</keyword>
<organism evidence="1 2">
    <name type="scientific">Streptomyces avermitilis (strain ATCC 31267 / DSM 46492 / JCM 5070 / NBRC 14893 / NCIMB 12804 / NRRL 8165 / MA-4680)</name>
    <dbReference type="NCBI Taxonomy" id="227882"/>
    <lineage>
        <taxon>Bacteria</taxon>
        <taxon>Bacillati</taxon>
        <taxon>Actinomycetota</taxon>
        <taxon>Actinomycetes</taxon>
        <taxon>Kitasatosporales</taxon>
        <taxon>Streptomycetaceae</taxon>
        <taxon>Streptomyces</taxon>
    </lineage>
</organism>
<dbReference type="AlphaFoldDB" id="Q82R09"/>
<reference evidence="1 2" key="3">
    <citation type="journal article" date="2014" name="J. Ind. Microbiol. Biotechnol.">
        <title>Genome mining of the Streptomyces avermitilis genome and development of genome-minimized hosts for heterologous expression of biosynthetic gene clusters.</title>
        <authorList>
            <person name="Ikeda H."/>
            <person name="Shin-ya K."/>
            <person name="Omura S."/>
        </authorList>
    </citation>
    <scope>NUCLEOTIDE SEQUENCE [LARGE SCALE GENOMIC DNA]</scope>
    <source>
        <strain evidence="2">ATCC 31267 / DSM 46492 / JCM 5070 / NBRC 14893 / NCIMB 12804 / NRRL 8165 / MA-4680</strain>
    </source>
</reference>
<dbReference type="EMBL" id="BA000030">
    <property type="protein sequence ID" value="BAC68045.1"/>
    <property type="molecule type" value="Genomic_DNA"/>
</dbReference>
<proteinExistence type="predicted"/>
<evidence type="ECO:0000313" key="1">
    <source>
        <dbReference type="EMBL" id="BAC68045.1"/>
    </source>
</evidence>
<reference evidence="1 2" key="1">
    <citation type="journal article" date="2001" name="Proc. Natl. Acad. Sci. U.S.A.">
        <title>Genome sequence of an industrial microorganism Streptomyces avermitilis: deducing the ability of producing secondary metabolites.</title>
        <authorList>
            <person name="Omura S."/>
            <person name="Ikeda H."/>
            <person name="Ishikawa J."/>
            <person name="Hanamoto A."/>
            <person name="Takahashi C."/>
            <person name="Shinose M."/>
            <person name="Takahashi Y."/>
            <person name="Horikawa H."/>
            <person name="Nakazawa H."/>
            <person name="Osonoe T."/>
            <person name="Kikuchi H."/>
            <person name="Shiba T."/>
            <person name="Sakaki Y."/>
            <person name="Hattori M."/>
        </authorList>
    </citation>
    <scope>NUCLEOTIDE SEQUENCE [LARGE SCALE GENOMIC DNA]</scope>
    <source>
        <strain evidence="2">ATCC 31267 / DSM 46492 / JCM 5070 / NBRC 14893 / NCIMB 12804 / NRRL 8165 / MA-4680</strain>
    </source>
</reference>
<dbReference type="Proteomes" id="UP000000428">
    <property type="component" value="Chromosome"/>
</dbReference>
<gene>
    <name evidence="1" type="ORF">SAVERM_336</name>
</gene>
<name>Q82R09_STRAW</name>
<reference evidence="1 2" key="2">
    <citation type="journal article" date="2003" name="Nat. Biotechnol.">
        <title>Complete genome sequence and comparative analysis of the industrial microorganism Streptomyces avermitilis.</title>
        <authorList>
            <person name="Ikeda H."/>
            <person name="Ishikawa J."/>
            <person name="Hanamoto A."/>
            <person name="Shinose M."/>
            <person name="Kikuchi H."/>
            <person name="Shiba T."/>
            <person name="Sakaki Y."/>
            <person name="Hattori M."/>
            <person name="Omura S."/>
        </authorList>
    </citation>
    <scope>NUCLEOTIDE SEQUENCE [LARGE SCALE GENOMIC DNA]</scope>
    <source>
        <strain evidence="2">ATCC 31267 / DSM 46492 / JCM 5070 / NBRC 14893 / NCIMB 12804 / NRRL 8165 / MA-4680</strain>
    </source>
</reference>
<sequence>MTWLDLPPHSRCSNCNRKFVHDGRRAVCLSRLNALLPPTPTASSPSTRSAPNRATTCAKISSLTRPRIAVARSLSVQRAGSSNEPSTSRFNAIRQHRAVRCRSAVRCLETSVSATKVRLPGLSRSDALELGEFVDRGAIAFHHEPVPEGSFGDLGVVTVVVAASAYTLKGMVSYLLYRHRGTSFEEVVEIEHPDGRIERRTLKWRDTSSESIDSALAKELASATGIPWDQDGR</sequence>
<dbReference type="HOGENOM" id="CLU_1189340_0_0_11"/>